<name>A0ABZ3EZU9_9FIRM</name>
<evidence type="ECO:0000259" key="1">
    <source>
        <dbReference type="Pfam" id="PF10145"/>
    </source>
</evidence>
<keyword evidence="3" id="KW-1185">Reference proteome</keyword>
<accession>A0ABZ3EZU9</accession>
<reference evidence="2 3" key="1">
    <citation type="submission" date="2024-02" db="EMBL/GenBank/DDBJ databases">
        <title>Bacterial strain from lacustrine sediment.</title>
        <authorList>
            <person name="Petit C."/>
            <person name="Fadhlaoui K."/>
        </authorList>
    </citation>
    <scope>NUCLEOTIDE SEQUENCE [LARGE SCALE GENOMIC DNA]</scope>
    <source>
        <strain evidence="2 3">IPX-CK</strain>
    </source>
</reference>
<dbReference type="Pfam" id="PF10145">
    <property type="entry name" value="PhageMin_Tail"/>
    <property type="match status" value="1"/>
</dbReference>
<proteinExistence type="predicted"/>
<dbReference type="NCBIfam" id="TIGR01760">
    <property type="entry name" value="tape_meas_TP901"/>
    <property type="match status" value="1"/>
</dbReference>
<evidence type="ECO:0000313" key="2">
    <source>
        <dbReference type="EMBL" id="XAH75818.1"/>
    </source>
</evidence>
<evidence type="ECO:0000313" key="3">
    <source>
        <dbReference type="Proteomes" id="UP001451571"/>
    </source>
</evidence>
<dbReference type="EMBL" id="CP146256">
    <property type="protein sequence ID" value="XAH75818.1"/>
    <property type="molecule type" value="Genomic_DNA"/>
</dbReference>
<gene>
    <name evidence="2" type="ORF">V6984_08710</name>
</gene>
<dbReference type="RefSeq" id="WP_342759392.1">
    <property type="nucleotide sequence ID" value="NZ_CP146256.1"/>
</dbReference>
<sequence length="577" mass="62397">MDSNQFSVIIQTVLEKSGITKEISEVQKIVNNNMVKIVPQLETASIKNNLKEVSKLIANTLNNSLGGDFKISGNDVFKALTVSMNEANVAAKKLASEMDRVSAMTKFQNYMSNNTKITKDAKNQLLEWIHTIESADDLTKDDIRNINTQFKTLDSQMRTTGKLGRSLKDSIASGIGSFATWVSATSIVMGAVNSLRKMSDAVFKVDTAMTNLYKVTDETSIKYNQFLDSANDKAQKLGRSVSSLVEQSANWAKLGFSIDDSAKLAEISSIYANVGEVDDDTAVSDIVTTMKAFNLETSDAITIVDSFNKLGNEFAVTAAGLGDGVSNAASAMALGGMTLEKTLALLTGGAEITQEAGELGNALKVGQMRVMGMKGALEELGEEYEDLESVSKIQTHILNLTQGQVDIMNEADPTKFKDYYDILEDVSEVYDKLDQTTQADLLETLFGKQRGNQGAAILQAFQSGQVQKALDATMASAGSAYAEQEKWMDSLEAKTKQFEAAFESLSQTILNSNFLKGIVDSGTGAINIIDSIIDKVGILTPLLSGIGAVLGAKGLGLTIYLSKFYKPIYIRFYNNAI</sequence>
<dbReference type="Proteomes" id="UP001451571">
    <property type="component" value="Chromosome"/>
</dbReference>
<protein>
    <submittedName>
        <fullName evidence="2">Phage tail tape measure protein</fullName>
    </submittedName>
</protein>
<feature type="domain" description="Phage tail tape measure protein" evidence="1">
    <location>
        <begin position="231"/>
        <end position="447"/>
    </location>
</feature>
<dbReference type="InterPro" id="IPR010090">
    <property type="entry name" value="Phage_tape_meas"/>
</dbReference>
<organism evidence="2 3">
    <name type="scientific">Kineothrix sedimenti</name>
    <dbReference type="NCBI Taxonomy" id="3123317"/>
    <lineage>
        <taxon>Bacteria</taxon>
        <taxon>Bacillati</taxon>
        <taxon>Bacillota</taxon>
        <taxon>Clostridia</taxon>
        <taxon>Lachnospirales</taxon>
        <taxon>Lachnospiraceae</taxon>
        <taxon>Kineothrix</taxon>
    </lineage>
</organism>